<comment type="subcellular location">
    <subcellularLocation>
        <location evidence="1">Membrane</location>
    </subcellularLocation>
</comment>
<sequence length="197" mass="21196">MGCVCPACPQTLPHPWELLPKGLPNPAQPKFWCYPGTLYTCSDDIITTSSLQPAVRRDRFSIRDNRAQREFTVTMEGLAEGDTGTYICGVRTGAFKADERHFVKVIVAQGQSPHVPPPHSTSAHHRAGPGPRWGRRRYPAGGRMERDKGGSAPGGHPLHLSPLRVCSPDAQPGPLCSPRCGGTDSPSGTIVHSGSSR</sequence>
<dbReference type="InterPro" id="IPR013783">
    <property type="entry name" value="Ig-like_fold"/>
</dbReference>
<dbReference type="InterPro" id="IPR013106">
    <property type="entry name" value="Ig_V-set"/>
</dbReference>
<organism evidence="6 7">
    <name type="scientific">Strix occidentalis caurina</name>
    <name type="common">northern spotted owl</name>
    <dbReference type="NCBI Taxonomy" id="311401"/>
    <lineage>
        <taxon>Eukaryota</taxon>
        <taxon>Metazoa</taxon>
        <taxon>Chordata</taxon>
        <taxon>Craniata</taxon>
        <taxon>Vertebrata</taxon>
        <taxon>Euteleostomi</taxon>
        <taxon>Archelosauria</taxon>
        <taxon>Archosauria</taxon>
        <taxon>Dinosauria</taxon>
        <taxon>Saurischia</taxon>
        <taxon>Theropoda</taxon>
        <taxon>Coelurosauria</taxon>
        <taxon>Aves</taxon>
        <taxon>Neognathae</taxon>
        <taxon>Neoaves</taxon>
        <taxon>Telluraves</taxon>
        <taxon>Strigiformes</taxon>
        <taxon>Strigidae</taxon>
        <taxon>Strix</taxon>
    </lineage>
</organism>
<evidence type="ECO:0000256" key="4">
    <source>
        <dbReference type="SAM" id="MobiDB-lite"/>
    </source>
</evidence>
<evidence type="ECO:0000256" key="3">
    <source>
        <dbReference type="ARBA" id="ARBA00023136"/>
    </source>
</evidence>
<dbReference type="InterPro" id="IPR050671">
    <property type="entry name" value="CD300_family_receptors"/>
</dbReference>
<evidence type="ECO:0000256" key="1">
    <source>
        <dbReference type="ARBA" id="ARBA00004370"/>
    </source>
</evidence>
<feature type="compositionally biased region" description="Polar residues" evidence="4">
    <location>
        <begin position="184"/>
        <end position="197"/>
    </location>
</feature>
<dbReference type="GO" id="GO:0004888">
    <property type="term" value="F:transmembrane signaling receptor activity"/>
    <property type="evidence" value="ECO:0007669"/>
    <property type="project" value="TreeGrafter"/>
</dbReference>
<name>A0A8D0FA12_STROC</name>
<evidence type="ECO:0000259" key="5">
    <source>
        <dbReference type="Pfam" id="PF07686"/>
    </source>
</evidence>
<feature type="domain" description="Immunoglobulin V-set" evidence="5">
    <location>
        <begin position="28"/>
        <end position="105"/>
    </location>
</feature>
<protein>
    <recommendedName>
        <fullName evidence="5">Immunoglobulin V-set domain-containing protein</fullName>
    </recommendedName>
</protein>
<evidence type="ECO:0000256" key="2">
    <source>
        <dbReference type="ARBA" id="ARBA00022692"/>
    </source>
</evidence>
<dbReference type="Proteomes" id="UP000694551">
    <property type="component" value="Unplaced"/>
</dbReference>
<dbReference type="Pfam" id="PF07686">
    <property type="entry name" value="V-set"/>
    <property type="match status" value="1"/>
</dbReference>
<reference evidence="6" key="1">
    <citation type="submission" date="2025-08" db="UniProtKB">
        <authorList>
            <consortium name="Ensembl"/>
        </authorList>
    </citation>
    <scope>IDENTIFICATION</scope>
</reference>
<dbReference type="InterPro" id="IPR036179">
    <property type="entry name" value="Ig-like_dom_sf"/>
</dbReference>
<feature type="compositionally biased region" description="Basic residues" evidence="4">
    <location>
        <begin position="122"/>
        <end position="138"/>
    </location>
</feature>
<dbReference type="PANTHER" id="PTHR11860">
    <property type="entry name" value="POLYMERIC-IMMUNOGLOBULIN RECEPTOR"/>
    <property type="match status" value="1"/>
</dbReference>
<accession>A0A8D0FA12</accession>
<reference evidence="6" key="2">
    <citation type="submission" date="2025-09" db="UniProtKB">
        <authorList>
            <consortium name="Ensembl"/>
        </authorList>
    </citation>
    <scope>IDENTIFICATION</scope>
</reference>
<feature type="region of interest" description="Disordered" evidence="4">
    <location>
        <begin position="111"/>
        <end position="197"/>
    </location>
</feature>
<dbReference type="SUPFAM" id="SSF48726">
    <property type="entry name" value="Immunoglobulin"/>
    <property type="match status" value="1"/>
</dbReference>
<proteinExistence type="predicted"/>
<dbReference type="Gene3D" id="2.60.40.10">
    <property type="entry name" value="Immunoglobulins"/>
    <property type="match status" value="1"/>
</dbReference>
<dbReference type="GO" id="GO:0005886">
    <property type="term" value="C:plasma membrane"/>
    <property type="evidence" value="ECO:0007669"/>
    <property type="project" value="TreeGrafter"/>
</dbReference>
<evidence type="ECO:0000313" key="6">
    <source>
        <dbReference type="Ensembl" id="ENSSOCP00000011879.1"/>
    </source>
</evidence>
<keyword evidence="2" id="KW-0812">Transmembrane</keyword>
<keyword evidence="3" id="KW-0472">Membrane</keyword>
<keyword evidence="7" id="KW-1185">Reference proteome</keyword>
<dbReference type="AlphaFoldDB" id="A0A8D0FA12"/>
<dbReference type="PANTHER" id="PTHR11860:SF87">
    <property type="entry name" value="CMRF35-LIKE MOLECULE 8"/>
    <property type="match status" value="1"/>
</dbReference>
<evidence type="ECO:0000313" key="7">
    <source>
        <dbReference type="Proteomes" id="UP000694551"/>
    </source>
</evidence>
<dbReference type="Ensembl" id="ENSSOCT00000012206.1">
    <property type="protein sequence ID" value="ENSSOCP00000011879.1"/>
    <property type="gene ID" value="ENSSOCG00000009049.1"/>
</dbReference>